<organism evidence="7 8">
    <name type="scientific">Sinorhizobium terangae</name>
    <dbReference type="NCBI Taxonomy" id="110322"/>
    <lineage>
        <taxon>Bacteria</taxon>
        <taxon>Pseudomonadati</taxon>
        <taxon>Pseudomonadota</taxon>
        <taxon>Alphaproteobacteria</taxon>
        <taxon>Hyphomicrobiales</taxon>
        <taxon>Rhizobiaceae</taxon>
        <taxon>Sinorhizobium/Ensifer group</taxon>
        <taxon>Sinorhizobium</taxon>
    </lineage>
</organism>
<evidence type="ECO:0000256" key="3">
    <source>
        <dbReference type="ARBA" id="ARBA00022741"/>
    </source>
</evidence>
<name>A0A6N7LGE1_SINTE</name>
<dbReference type="SUPFAM" id="SSF51735">
    <property type="entry name" value="NAD(P)-binding Rossmann-fold domains"/>
    <property type="match status" value="1"/>
</dbReference>
<dbReference type="InterPro" id="IPR036291">
    <property type="entry name" value="NAD(P)-bd_dom_sf"/>
</dbReference>
<evidence type="ECO:0000256" key="5">
    <source>
        <dbReference type="ARBA" id="ARBA00060888"/>
    </source>
</evidence>
<evidence type="ECO:0000313" key="7">
    <source>
        <dbReference type="EMBL" id="MQX16923.1"/>
    </source>
</evidence>
<protein>
    <recommendedName>
        <fullName evidence="6">CoA-binding domain-containing protein</fullName>
    </recommendedName>
</protein>
<dbReference type="OrthoDB" id="9807426at2"/>
<dbReference type="Gene3D" id="3.30.1490.20">
    <property type="entry name" value="ATP-grasp fold, A domain"/>
    <property type="match status" value="1"/>
</dbReference>
<evidence type="ECO:0000256" key="4">
    <source>
        <dbReference type="ARBA" id="ARBA00022840"/>
    </source>
</evidence>
<dbReference type="Gene3D" id="3.40.50.720">
    <property type="entry name" value="NAD(P)-binding Rossmann-like Domain"/>
    <property type="match status" value="1"/>
</dbReference>
<keyword evidence="3" id="KW-0547">Nucleotide-binding</keyword>
<dbReference type="Gene3D" id="3.40.50.261">
    <property type="entry name" value="Succinyl-CoA synthetase domains"/>
    <property type="match status" value="2"/>
</dbReference>
<dbReference type="FunFam" id="3.30.1490.20:FF:000020">
    <property type="entry name" value="Protein lysine acetyltransferase"/>
    <property type="match status" value="1"/>
</dbReference>
<evidence type="ECO:0000256" key="2">
    <source>
        <dbReference type="ARBA" id="ARBA00022598"/>
    </source>
</evidence>
<dbReference type="GO" id="GO:0016874">
    <property type="term" value="F:ligase activity"/>
    <property type="evidence" value="ECO:0007669"/>
    <property type="project" value="UniProtKB-KW"/>
</dbReference>
<dbReference type="EMBL" id="WITC01000084">
    <property type="protein sequence ID" value="MQX16923.1"/>
    <property type="molecule type" value="Genomic_DNA"/>
</dbReference>
<dbReference type="InterPro" id="IPR013815">
    <property type="entry name" value="ATP_grasp_subdomain_1"/>
</dbReference>
<evidence type="ECO:0000313" key="8">
    <source>
        <dbReference type="Proteomes" id="UP000439983"/>
    </source>
</evidence>
<dbReference type="InterPro" id="IPR003781">
    <property type="entry name" value="CoA-bd"/>
</dbReference>
<keyword evidence="1" id="KW-0816">Tricarboxylic acid cycle</keyword>
<dbReference type="InterPro" id="IPR032875">
    <property type="entry name" value="Succ_CoA_lig_flav_dom"/>
</dbReference>
<comment type="similarity">
    <text evidence="5">In the N-terminal section; belongs to the acetate CoA ligase alpha subunit family.</text>
</comment>
<keyword evidence="4" id="KW-0067">ATP-binding</keyword>
<keyword evidence="8" id="KW-1185">Reference proteome</keyword>
<dbReference type="Pfam" id="PF13549">
    <property type="entry name" value="ATP-grasp_5"/>
    <property type="match status" value="1"/>
</dbReference>
<dbReference type="GO" id="GO:0006099">
    <property type="term" value="P:tricarboxylic acid cycle"/>
    <property type="evidence" value="ECO:0007669"/>
    <property type="project" value="UniProtKB-KW"/>
</dbReference>
<dbReference type="SUPFAM" id="SSF52210">
    <property type="entry name" value="Succinyl-CoA synthetase domains"/>
    <property type="match status" value="2"/>
</dbReference>
<dbReference type="GO" id="GO:0005524">
    <property type="term" value="F:ATP binding"/>
    <property type="evidence" value="ECO:0007669"/>
    <property type="project" value="UniProtKB-KW"/>
</dbReference>
<gene>
    <name evidence="7" type="ORF">GHK62_19820</name>
</gene>
<dbReference type="SMART" id="SM00881">
    <property type="entry name" value="CoA_binding"/>
    <property type="match status" value="1"/>
</dbReference>
<dbReference type="AlphaFoldDB" id="A0A6N7LGE1"/>
<reference evidence="7 8" key="1">
    <citation type="journal article" date="2013" name="Genome Biol.">
        <title>Comparative genomics of the core and accessory genomes of 48 Sinorhizobium strains comprising five genospecies.</title>
        <authorList>
            <person name="Sugawara M."/>
            <person name="Epstein B."/>
            <person name="Badgley B.D."/>
            <person name="Unno T."/>
            <person name="Xu L."/>
            <person name="Reese J."/>
            <person name="Gyaneshwar P."/>
            <person name="Denny R."/>
            <person name="Mudge J."/>
            <person name="Bharti A.K."/>
            <person name="Farmer A.D."/>
            <person name="May G.D."/>
            <person name="Woodward J.E."/>
            <person name="Medigue C."/>
            <person name="Vallenet D."/>
            <person name="Lajus A."/>
            <person name="Rouy Z."/>
            <person name="Martinez-Vaz B."/>
            <person name="Tiffin P."/>
            <person name="Young N.D."/>
            <person name="Sadowsky M.J."/>
        </authorList>
    </citation>
    <scope>NUCLEOTIDE SEQUENCE [LARGE SCALE GENOMIC DNA]</scope>
    <source>
        <strain evidence="7 8">USDA4894</strain>
    </source>
</reference>
<feature type="domain" description="CoA-binding" evidence="6">
    <location>
        <begin position="17"/>
        <end position="111"/>
    </location>
</feature>
<evidence type="ECO:0000259" key="6">
    <source>
        <dbReference type="SMART" id="SM00881"/>
    </source>
</evidence>
<dbReference type="Pfam" id="PF13607">
    <property type="entry name" value="Succ_CoA_lig"/>
    <property type="match status" value="1"/>
</dbReference>
<keyword evidence="2" id="KW-0436">Ligase</keyword>
<dbReference type="InterPro" id="IPR051538">
    <property type="entry name" value="Acyl-CoA_Synth/Transferase"/>
</dbReference>
<dbReference type="Gene3D" id="3.30.470.20">
    <property type="entry name" value="ATP-grasp fold, B domain"/>
    <property type="match status" value="1"/>
</dbReference>
<dbReference type="PANTHER" id="PTHR43334:SF1">
    <property type="entry name" value="3-HYDROXYPROPIONATE--COA LIGASE [ADP-FORMING]"/>
    <property type="match status" value="1"/>
</dbReference>
<comment type="caution">
    <text evidence="7">The sequence shown here is derived from an EMBL/GenBank/DDBJ whole genome shotgun (WGS) entry which is preliminary data.</text>
</comment>
<dbReference type="Proteomes" id="UP000439983">
    <property type="component" value="Unassembled WGS sequence"/>
</dbReference>
<dbReference type="InterPro" id="IPR016102">
    <property type="entry name" value="Succinyl-CoA_synth-like"/>
</dbReference>
<proteinExistence type="inferred from homology"/>
<dbReference type="PANTHER" id="PTHR43334">
    <property type="entry name" value="ACETATE--COA LIGASE [ADP-FORMING]"/>
    <property type="match status" value="1"/>
</dbReference>
<dbReference type="SUPFAM" id="SSF56059">
    <property type="entry name" value="Glutathione synthetase ATP-binding domain-like"/>
    <property type="match status" value="1"/>
</dbReference>
<dbReference type="Pfam" id="PF13380">
    <property type="entry name" value="CoA_binding_2"/>
    <property type="match status" value="1"/>
</dbReference>
<evidence type="ECO:0000256" key="1">
    <source>
        <dbReference type="ARBA" id="ARBA00022532"/>
    </source>
</evidence>
<accession>A0A6N7LGE1</accession>
<sequence length="726" mass="76204">MRKHMTGQIHSLPARSLLAPRSVAFVGVSAKGGAGNKMLNSALRSGFEGKIWPVNANAAEIAGVSCVPSLSALPAVPDCIVISVPAEGVLALVEEAAAIGVRAALVVSEGFADAGTPEGRERQERLAAIAKVSGMAVAGPNCMGIATLAHRFAATMADIPAKLDAGGISLVSQSGGLLNAVAELSANRGIGMNYLISIGNQAVLDLADYIDFLADDPKTSVIACIMEGAKDGRRFRAAVERASRIKPLVILKLGQSTAGQAATFAHTGTLAGRHEAYEALFRANGVAAVSSLDELVETAALLATAPLPAGNRVCLLTVSGGATSLIGDLGERAGVSFGRIDEETSRRVGEALGVSRDFGNPLDTVGMPRLRQEGAIEGVVGALLDSAEIDVIGLVLGMRLEGAENHDKLVARMAEIARTASKPLLVLSFISNSLTAHWRGYAMEHGLPLVEDVELGLRAIRHLTDYGAFRQNMSARREPPQARRASGDVSDGVVFSEAESKRILGRAGLPVTREYLAKTPKEAKALTERIGGRVALKIQSRDIPHKSDVGGVYLGATVDDAETMSQKILTNAKTACPEAAIDGILVQEMVGEGAEFIIGMTYDEQFGPLVVVGGGGVMVEVFKDASVGLAPLTRQQATEMVARLKISVRLDGFRGAPPLDREALIDCLVAFSNFVASTDGQLAAIDLNPVFVRTRGRGVKIADALIITTSLWEEDNEQTETHYAFN</sequence>